<dbReference type="InterPro" id="IPR050692">
    <property type="entry name" value="HTH_transcr_repressor_FabR"/>
</dbReference>
<proteinExistence type="predicted"/>
<dbReference type="PANTHER" id="PTHR47752:SF1">
    <property type="entry name" value="HTH-TYPE TRANSCRIPTIONAL REPRESSOR FABR"/>
    <property type="match status" value="1"/>
</dbReference>
<accession>A0A0F9WC41</accession>
<dbReference type="PANTHER" id="PTHR47752">
    <property type="entry name" value="HTH-TYPE TRANSCRIPTIONAL REPRESSOR FABR"/>
    <property type="match status" value="1"/>
</dbReference>
<evidence type="ECO:0000256" key="1">
    <source>
        <dbReference type="ARBA" id="ARBA00023125"/>
    </source>
</evidence>
<dbReference type="GO" id="GO:0003677">
    <property type="term" value="F:DNA binding"/>
    <property type="evidence" value="ECO:0007669"/>
    <property type="project" value="UniProtKB-KW"/>
</dbReference>
<dbReference type="AlphaFoldDB" id="A0A0F9WC41"/>
<dbReference type="Gene3D" id="1.10.357.10">
    <property type="entry name" value="Tetracycline Repressor, domain 2"/>
    <property type="match status" value="1"/>
</dbReference>
<feature type="domain" description="HTH tetR-type" evidence="3">
    <location>
        <begin position="14"/>
        <end position="75"/>
    </location>
</feature>
<protein>
    <recommendedName>
        <fullName evidence="3">HTH tetR-type domain-containing protein</fullName>
    </recommendedName>
</protein>
<keyword evidence="1" id="KW-0238">DNA-binding</keyword>
<name>A0A0F9WC41_9ZZZZ</name>
<evidence type="ECO:0000313" key="4">
    <source>
        <dbReference type="EMBL" id="KKN83376.1"/>
    </source>
</evidence>
<dbReference type="EMBL" id="LAZR01000186">
    <property type="protein sequence ID" value="KKN83376.1"/>
    <property type="molecule type" value="Genomic_DNA"/>
</dbReference>
<dbReference type="Gene3D" id="1.10.10.60">
    <property type="entry name" value="Homeodomain-like"/>
    <property type="match status" value="1"/>
</dbReference>
<gene>
    <name evidence="4" type="ORF">LCGC14_0300080</name>
</gene>
<dbReference type="Pfam" id="PF00440">
    <property type="entry name" value="TetR_N"/>
    <property type="match status" value="1"/>
</dbReference>
<sequence length="231" mass="26129">MKDKSKDGTRPTEAPGKRALMEAAVRLAASSRCITSLGLRELAREAGLNPNTFYRHFRNMEDLGLQLLREGNERLRGPLRALRSNAAQESMADSAIEPSREEMQRGRRVSQQTVKLYFDYMLEHRDTVVIAIRELHGPSELLRAELRKQMDGFADDMTADILALRLAPAGICPARIQQIATLLSRNTFYLALDYIAEPERREAILELAQEQISMLFAGAYLLDEVARKRAQ</sequence>
<comment type="caution">
    <text evidence="4">The sequence shown here is derived from an EMBL/GenBank/DDBJ whole genome shotgun (WGS) entry which is preliminary data.</text>
</comment>
<evidence type="ECO:0000259" key="3">
    <source>
        <dbReference type="PROSITE" id="PS50977"/>
    </source>
</evidence>
<dbReference type="PROSITE" id="PS50977">
    <property type="entry name" value="HTH_TETR_2"/>
    <property type="match status" value="1"/>
</dbReference>
<reference evidence="4" key="1">
    <citation type="journal article" date="2015" name="Nature">
        <title>Complex archaea that bridge the gap between prokaryotes and eukaryotes.</title>
        <authorList>
            <person name="Spang A."/>
            <person name="Saw J.H."/>
            <person name="Jorgensen S.L."/>
            <person name="Zaremba-Niedzwiedzka K."/>
            <person name="Martijn J."/>
            <person name="Lind A.E."/>
            <person name="van Eijk R."/>
            <person name="Schleper C."/>
            <person name="Guy L."/>
            <person name="Ettema T.J."/>
        </authorList>
    </citation>
    <scope>NUCLEOTIDE SEQUENCE</scope>
</reference>
<evidence type="ECO:0000256" key="2">
    <source>
        <dbReference type="SAM" id="MobiDB-lite"/>
    </source>
</evidence>
<dbReference type="InterPro" id="IPR009057">
    <property type="entry name" value="Homeodomain-like_sf"/>
</dbReference>
<feature type="region of interest" description="Disordered" evidence="2">
    <location>
        <begin position="86"/>
        <end position="105"/>
    </location>
</feature>
<dbReference type="SUPFAM" id="SSF46689">
    <property type="entry name" value="Homeodomain-like"/>
    <property type="match status" value="1"/>
</dbReference>
<dbReference type="InterPro" id="IPR001647">
    <property type="entry name" value="HTH_TetR"/>
</dbReference>
<organism evidence="4">
    <name type="scientific">marine sediment metagenome</name>
    <dbReference type="NCBI Taxonomy" id="412755"/>
    <lineage>
        <taxon>unclassified sequences</taxon>
        <taxon>metagenomes</taxon>
        <taxon>ecological metagenomes</taxon>
    </lineage>
</organism>